<dbReference type="Gene3D" id="1.20.58.760">
    <property type="entry name" value="Peptidase M41"/>
    <property type="match status" value="1"/>
</dbReference>
<dbReference type="Gene3D" id="3.40.50.300">
    <property type="entry name" value="P-loop containing nucleotide triphosphate hydrolases"/>
    <property type="match status" value="1"/>
</dbReference>
<evidence type="ECO:0000313" key="4">
    <source>
        <dbReference type="Proteomes" id="UP001480955"/>
    </source>
</evidence>
<dbReference type="InterPro" id="IPR037219">
    <property type="entry name" value="Peptidase_M41-like"/>
</dbReference>
<keyword evidence="4" id="KW-1185">Reference proteome</keyword>
<dbReference type="PANTHER" id="PTHR23076">
    <property type="entry name" value="METALLOPROTEASE M41 FTSH"/>
    <property type="match status" value="1"/>
</dbReference>
<dbReference type="Pfam" id="PF00004">
    <property type="entry name" value="AAA"/>
    <property type="match status" value="1"/>
</dbReference>
<dbReference type="SUPFAM" id="SSF52540">
    <property type="entry name" value="P-loop containing nucleoside triphosphate hydrolases"/>
    <property type="match status" value="1"/>
</dbReference>
<reference evidence="3 4" key="1">
    <citation type="submission" date="2024-06" db="EMBL/GenBank/DDBJ databases">
        <authorList>
            <person name="Campbell A.G."/>
        </authorList>
    </citation>
    <scope>NUCLEOTIDE SEQUENCE [LARGE SCALE GENOMIC DNA]</scope>
    <source>
        <strain evidence="3 4">EM12</strain>
    </source>
</reference>
<evidence type="ECO:0000259" key="2">
    <source>
        <dbReference type="SMART" id="SM00382"/>
    </source>
</evidence>
<dbReference type="PANTHER" id="PTHR23076:SF97">
    <property type="entry name" value="ATP-DEPENDENT ZINC METALLOPROTEASE YME1L1"/>
    <property type="match status" value="1"/>
</dbReference>
<protein>
    <submittedName>
        <fullName evidence="3">AAA family ATPase</fullName>
    </submittedName>
</protein>
<dbReference type="Proteomes" id="UP001480955">
    <property type="component" value="Unassembled WGS sequence"/>
</dbReference>
<keyword evidence="1" id="KW-0067">ATP-binding</keyword>
<comment type="similarity">
    <text evidence="1">Belongs to the AAA ATPase family.</text>
</comment>
<dbReference type="InterPro" id="IPR003960">
    <property type="entry name" value="ATPase_AAA_CS"/>
</dbReference>
<keyword evidence="1" id="KW-0547">Nucleotide-binding</keyword>
<dbReference type="SUPFAM" id="SSF140990">
    <property type="entry name" value="FtsH protease domain-like"/>
    <property type="match status" value="1"/>
</dbReference>
<dbReference type="InterPro" id="IPR003959">
    <property type="entry name" value="ATPase_AAA_core"/>
</dbReference>
<proteinExistence type="inferred from homology"/>
<feature type="domain" description="AAA+ ATPase" evidence="2">
    <location>
        <begin position="271"/>
        <end position="415"/>
    </location>
</feature>
<sequence length="695" mass="72974">MSFKKPRTILRDHARVAAHQTHDLDVFEGLPDAPEADAGRERSLAAAAQHLPVTTILATVMAFEALSARDRRRIERGRGIAVVVGVPAADWLTPVEDAMSRLRSWGRIFKRSGESRTNDKPEAGNDVTAELLADGSSVLGVSTAPERYLPSALMAAADVRVTLGIPSAKAIRTVIRLATGRSPRSVSAGLAAGLTATEIAACIRKGSGAAACVRRLEAASASKRADADQGLDDVPLLADCLGYGEAQAWGLRLVAAIEEHRRGERPWSSIENRNILLSGDAGTGKTRFARILAKSAGLPLIATSVSSWFASTGGYLHDICKAVDAAFARASAQGGPAILLLDEIDSVPNRATVDNRYRDYWVPVVSHILLALDSAVSGGNSRLIVIGATNFPDRLDEALVRPGRLDKAVHIPRPDISAIAGILRQHLREALPAEDLLPLAAIGQGATGAEVAGWARGARMLAREAGREMVLGDLLGQIAPPETRSPAQLLAVARHEAAHATATELLQVGTVTNLSLVSRGAFAGRTSARLRETLSMSAAELDALIVSTLAGRAADEHWGRVTSGSAGRAGSDLAVATSLVVGKHGTWGLGGSLLYRGDQAAATNLLKDPAFRKTCEADLDRLYGRARDFLNRHAGLVDRLAHRLVERRVMGGDEVRSLIGAQASGAGDEGAVVAVGGVHAGRELAAAFEGGSRHG</sequence>
<dbReference type="Pfam" id="PF01434">
    <property type="entry name" value="Peptidase_M41"/>
    <property type="match status" value="1"/>
</dbReference>
<comment type="caution">
    <text evidence="3">The sequence shown here is derived from an EMBL/GenBank/DDBJ whole genome shotgun (WGS) entry which is preliminary data.</text>
</comment>
<dbReference type="EMBL" id="JBELQE010000085">
    <property type="protein sequence ID" value="MER2251522.1"/>
    <property type="molecule type" value="Genomic_DNA"/>
</dbReference>
<dbReference type="InterPro" id="IPR027417">
    <property type="entry name" value="P-loop_NTPase"/>
</dbReference>
<dbReference type="InterPro" id="IPR003593">
    <property type="entry name" value="AAA+_ATPase"/>
</dbReference>
<accession>A0ABV1QQ29</accession>
<gene>
    <name evidence="3" type="ORF">ABS772_16520</name>
</gene>
<name>A0ABV1QQ29_9HYPH</name>
<dbReference type="CDD" id="cd19481">
    <property type="entry name" value="RecA-like_protease"/>
    <property type="match status" value="1"/>
</dbReference>
<dbReference type="PROSITE" id="PS00674">
    <property type="entry name" value="AAA"/>
    <property type="match status" value="1"/>
</dbReference>
<dbReference type="RefSeq" id="WP_350395902.1">
    <property type="nucleotide sequence ID" value="NZ_JBELQE010000085.1"/>
</dbReference>
<evidence type="ECO:0000256" key="1">
    <source>
        <dbReference type="RuleBase" id="RU003651"/>
    </source>
</evidence>
<dbReference type="Gene3D" id="1.10.8.60">
    <property type="match status" value="1"/>
</dbReference>
<evidence type="ECO:0000313" key="3">
    <source>
        <dbReference type="EMBL" id="MER2251522.1"/>
    </source>
</evidence>
<dbReference type="SMART" id="SM00382">
    <property type="entry name" value="AAA"/>
    <property type="match status" value="1"/>
</dbReference>
<organism evidence="3 4">
    <name type="scientific">Methylorubrum podarium</name>
    <dbReference type="NCBI Taxonomy" id="200476"/>
    <lineage>
        <taxon>Bacteria</taxon>
        <taxon>Pseudomonadati</taxon>
        <taxon>Pseudomonadota</taxon>
        <taxon>Alphaproteobacteria</taxon>
        <taxon>Hyphomicrobiales</taxon>
        <taxon>Methylobacteriaceae</taxon>
        <taxon>Methylorubrum</taxon>
    </lineage>
</organism>
<dbReference type="InterPro" id="IPR000642">
    <property type="entry name" value="Peptidase_M41"/>
</dbReference>